<name>A0A285S1H0_9HYPH</name>
<keyword evidence="6" id="KW-1185">Reference proteome</keyword>
<dbReference type="Proteomes" id="UP000219331">
    <property type="component" value="Unassembled WGS sequence"/>
</dbReference>
<accession>A0A285S1H0</accession>
<dbReference type="InterPro" id="IPR015889">
    <property type="entry name" value="Intradiol_dOase_core"/>
</dbReference>
<organism evidence="5 6">
    <name type="scientific">Stappia indica</name>
    <dbReference type="NCBI Taxonomy" id="538381"/>
    <lineage>
        <taxon>Bacteria</taxon>
        <taxon>Pseudomonadati</taxon>
        <taxon>Pseudomonadota</taxon>
        <taxon>Alphaproteobacteria</taxon>
        <taxon>Hyphomicrobiales</taxon>
        <taxon>Stappiaceae</taxon>
        <taxon>Stappia</taxon>
    </lineage>
</organism>
<dbReference type="EMBL" id="OBML01000003">
    <property type="protein sequence ID" value="SOC00717.1"/>
    <property type="molecule type" value="Genomic_DNA"/>
</dbReference>
<dbReference type="Gene3D" id="2.60.130.10">
    <property type="entry name" value="Aromatic compound dioxygenase"/>
    <property type="match status" value="1"/>
</dbReference>
<dbReference type="InterPro" id="IPR000627">
    <property type="entry name" value="Intradiol_dOase_C"/>
</dbReference>
<feature type="domain" description="Intradiol ring-cleavage dioxygenases" evidence="4">
    <location>
        <begin position="41"/>
        <end position="179"/>
    </location>
</feature>
<gene>
    <name evidence="5" type="ORF">SAMN05421512_103341</name>
</gene>
<dbReference type="OrthoDB" id="9805815at2"/>
<evidence type="ECO:0000256" key="2">
    <source>
        <dbReference type="ARBA" id="ARBA00022964"/>
    </source>
</evidence>
<evidence type="ECO:0000313" key="5">
    <source>
        <dbReference type="EMBL" id="SOC00717.1"/>
    </source>
</evidence>
<keyword evidence="2 5" id="KW-0223">Dioxygenase</keyword>
<dbReference type="AlphaFoldDB" id="A0A285S1H0"/>
<proteinExistence type="inferred from homology"/>
<evidence type="ECO:0000313" key="6">
    <source>
        <dbReference type="Proteomes" id="UP000219331"/>
    </source>
</evidence>
<sequence>MNDRLKETPSQTAGPYVHIGTAPQAIGRPALPNQPGPVIESNTGEAIVIEGLVRDGSGAPVRDAMLEIWQADGMGRVGEYGLFARATTDFDTGTFRFRTVRPGRHAEDHAPHVAVLIFARGINIHLHTRMYFPEDREALAKDPDMRRLEPEAVATLIATEDGKTEDGLPLYRFDIRLQGENETVFFDI</sequence>
<dbReference type="RefSeq" id="WP_097174391.1">
    <property type="nucleotide sequence ID" value="NZ_OBML01000003.1"/>
</dbReference>
<comment type="similarity">
    <text evidence="1">Belongs to the intradiol ring-cleavage dioxygenase family.</text>
</comment>
<dbReference type="SUPFAM" id="SSF49482">
    <property type="entry name" value="Aromatic compound dioxygenase"/>
    <property type="match status" value="1"/>
</dbReference>
<keyword evidence="3" id="KW-0560">Oxidoreductase</keyword>
<dbReference type="InterPro" id="IPR012786">
    <property type="entry name" value="Protocat_dOase_a"/>
</dbReference>
<dbReference type="PANTHER" id="PTHR33711:SF9">
    <property type="entry name" value="PROTOCATECHUATE 3,4-DIOXYGENASE ALPHA CHAIN"/>
    <property type="match status" value="1"/>
</dbReference>
<evidence type="ECO:0000256" key="1">
    <source>
        <dbReference type="ARBA" id="ARBA00007825"/>
    </source>
</evidence>
<evidence type="ECO:0000256" key="3">
    <source>
        <dbReference type="ARBA" id="ARBA00023002"/>
    </source>
</evidence>
<dbReference type="NCBIfam" id="TIGR02423">
    <property type="entry name" value="protocat_alph"/>
    <property type="match status" value="1"/>
</dbReference>
<evidence type="ECO:0000259" key="4">
    <source>
        <dbReference type="Pfam" id="PF00775"/>
    </source>
</evidence>
<dbReference type="GO" id="GO:0008199">
    <property type="term" value="F:ferric iron binding"/>
    <property type="evidence" value="ECO:0007669"/>
    <property type="project" value="InterPro"/>
</dbReference>
<dbReference type="GO" id="GO:0018578">
    <property type="term" value="F:protocatechuate 3,4-dioxygenase activity"/>
    <property type="evidence" value="ECO:0007669"/>
    <property type="project" value="InterPro"/>
</dbReference>
<reference evidence="5 6" key="1">
    <citation type="submission" date="2017-08" db="EMBL/GenBank/DDBJ databases">
        <authorList>
            <person name="de Groot N.N."/>
        </authorList>
    </citation>
    <scope>NUCLEOTIDE SEQUENCE [LARGE SCALE GENOMIC DNA]</scope>
    <source>
        <strain evidence="5 6">USBA 352</strain>
    </source>
</reference>
<protein>
    <submittedName>
        <fullName evidence="5">Protocatechuate 3,4-dioxygenase, alpha subunit</fullName>
    </submittedName>
</protein>
<dbReference type="STRING" id="538381.GCA_001696535_04452"/>
<dbReference type="Pfam" id="PF00775">
    <property type="entry name" value="Dioxygenase_C"/>
    <property type="match status" value="1"/>
</dbReference>
<dbReference type="PANTHER" id="PTHR33711">
    <property type="entry name" value="DIOXYGENASE, PUTATIVE (AFU_ORTHOLOGUE AFUA_2G02910)-RELATED"/>
    <property type="match status" value="1"/>
</dbReference>
<dbReference type="InterPro" id="IPR050770">
    <property type="entry name" value="Intradiol_RC_Dioxygenase"/>
</dbReference>